<dbReference type="AlphaFoldDB" id="A0A1I2LPK0"/>
<dbReference type="InterPro" id="IPR049177">
    <property type="entry name" value="MgtC_SapB_SrpB_YhiD_N"/>
</dbReference>
<comment type="subcellular location">
    <subcellularLocation>
        <location evidence="1">Cell membrane</location>
        <topology evidence="1">Multi-pass membrane protein</topology>
    </subcellularLocation>
</comment>
<evidence type="ECO:0000259" key="8">
    <source>
        <dbReference type="Pfam" id="PF02308"/>
    </source>
</evidence>
<feature type="transmembrane region" description="Helical" evidence="7">
    <location>
        <begin position="35"/>
        <end position="58"/>
    </location>
</feature>
<dbReference type="GO" id="GO:0005886">
    <property type="term" value="C:plasma membrane"/>
    <property type="evidence" value="ECO:0007669"/>
    <property type="project" value="UniProtKB-SubCell"/>
</dbReference>
<accession>A0A1I2LPK0</accession>
<dbReference type="eggNOG" id="COG1285">
    <property type="taxonomic scope" value="Bacteria"/>
</dbReference>
<dbReference type="PANTHER" id="PTHR33778">
    <property type="entry name" value="PROTEIN MGTC"/>
    <property type="match status" value="1"/>
</dbReference>
<keyword evidence="6 7" id="KW-0472">Membrane</keyword>
<dbReference type="RefSeq" id="WP_027638501.1">
    <property type="nucleotide sequence ID" value="NZ_BAAACD010000044.1"/>
</dbReference>
<gene>
    <name evidence="9" type="ORF">SAMN04487885_11111</name>
</gene>
<keyword evidence="10" id="KW-1185">Reference proteome</keyword>
<evidence type="ECO:0000256" key="4">
    <source>
        <dbReference type="ARBA" id="ARBA00022692"/>
    </source>
</evidence>
<comment type="similarity">
    <text evidence="2">Belongs to the MgtC/SapB family.</text>
</comment>
<dbReference type="EMBL" id="FOOE01000011">
    <property type="protein sequence ID" value="SFF80498.1"/>
    <property type="molecule type" value="Genomic_DNA"/>
</dbReference>
<evidence type="ECO:0000313" key="10">
    <source>
        <dbReference type="Proteomes" id="UP000182135"/>
    </source>
</evidence>
<reference evidence="9 10" key="1">
    <citation type="submission" date="2016-10" db="EMBL/GenBank/DDBJ databases">
        <authorList>
            <person name="de Groot N.N."/>
        </authorList>
    </citation>
    <scope>NUCLEOTIDE SEQUENCE [LARGE SCALE GENOMIC DNA]</scope>
    <source>
        <strain evidence="9 10">NLAE-zl-G419</strain>
    </source>
</reference>
<dbReference type="InterPro" id="IPR003416">
    <property type="entry name" value="MgtC/SapB/SrpB/YhiD_fam"/>
</dbReference>
<name>A0A1I2LPK0_9CLOT</name>
<evidence type="ECO:0000256" key="3">
    <source>
        <dbReference type="ARBA" id="ARBA00022475"/>
    </source>
</evidence>
<evidence type="ECO:0000256" key="2">
    <source>
        <dbReference type="ARBA" id="ARBA00009298"/>
    </source>
</evidence>
<feature type="domain" description="MgtC/SapB/SrpB/YhiD N-terminal" evidence="8">
    <location>
        <begin position="10"/>
        <end position="147"/>
    </location>
</feature>
<keyword evidence="4 7" id="KW-0812">Transmembrane</keyword>
<organism evidence="9 10">
    <name type="scientific">Clostridium cadaveris</name>
    <dbReference type="NCBI Taxonomy" id="1529"/>
    <lineage>
        <taxon>Bacteria</taxon>
        <taxon>Bacillati</taxon>
        <taxon>Bacillota</taxon>
        <taxon>Clostridia</taxon>
        <taxon>Eubacteriales</taxon>
        <taxon>Clostridiaceae</taxon>
        <taxon>Clostridium</taxon>
    </lineage>
</organism>
<protein>
    <submittedName>
        <fullName evidence="9">Putative Mg2+ transporter-C (MgtC) family protein</fullName>
    </submittedName>
</protein>
<keyword evidence="3" id="KW-1003">Cell membrane</keyword>
<dbReference type="Pfam" id="PF02308">
    <property type="entry name" value="MgtC"/>
    <property type="match status" value="1"/>
</dbReference>
<keyword evidence="5 7" id="KW-1133">Transmembrane helix</keyword>
<feature type="transmembrane region" description="Helical" evidence="7">
    <location>
        <begin position="6"/>
        <end position="23"/>
    </location>
</feature>
<evidence type="ECO:0000256" key="6">
    <source>
        <dbReference type="ARBA" id="ARBA00023136"/>
    </source>
</evidence>
<dbReference type="GeneID" id="90546299"/>
<dbReference type="PANTHER" id="PTHR33778:SF1">
    <property type="entry name" value="MAGNESIUM TRANSPORTER YHID-RELATED"/>
    <property type="match status" value="1"/>
</dbReference>
<evidence type="ECO:0000256" key="5">
    <source>
        <dbReference type="ARBA" id="ARBA00022989"/>
    </source>
</evidence>
<feature type="transmembrane region" description="Helical" evidence="7">
    <location>
        <begin position="126"/>
        <end position="142"/>
    </location>
</feature>
<evidence type="ECO:0000256" key="1">
    <source>
        <dbReference type="ARBA" id="ARBA00004651"/>
    </source>
</evidence>
<proteinExistence type="inferred from homology"/>
<evidence type="ECO:0000313" key="9">
    <source>
        <dbReference type="EMBL" id="SFF80498.1"/>
    </source>
</evidence>
<feature type="transmembrane region" description="Helical" evidence="7">
    <location>
        <begin position="78"/>
        <end position="96"/>
    </location>
</feature>
<evidence type="ECO:0000256" key="7">
    <source>
        <dbReference type="SAM" id="Phobius"/>
    </source>
</evidence>
<dbReference type="PRINTS" id="PR01837">
    <property type="entry name" value="MGTCSAPBPROT"/>
</dbReference>
<sequence length="237" mass="26167">MLTYEIIARLIMAVIIGGVIGYERQNKNRPAGFRTHILVCLGATVISLIQCFNVNDAIRMIQADPALANVVKVDMQRLGAQVISGIGFLGAGTIIHEKGSIKGLTTAASLWVVACIGLGIGMGYYFLAGASTITAVLVLGILKKFEKKYMMTYNELTLQIEHLNDKVVYHDISQFFNNKNIKILRVDFSINEEDDDARYTESEYTIRLNKGLSPSKLAEELVSADVGVKRIVRCEYA</sequence>
<dbReference type="Proteomes" id="UP000182135">
    <property type="component" value="Unassembled WGS sequence"/>
</dbReference>
<dbReference type="STRING" id="1529.SAMN04487885_11111"/>